<dbReference type="InterPro" id="IPR029062">
    <property type="entry name" value="Class_I_gatase-like"/>
</dbReference>
<gene>
    <name evidence="3" type="ORF">GCM10009422_28320</name>
</gene>
<dbReference type="NCBIfam" id="TIGR01382">
    <property type="entry name" value="PfpI"/>
    <property type="match status" value="1"/>
</dbReference>
<protein>
    <submittedName>
        <fullName evidence="3">Type 1 glutamine amidotransferase domain-containing protein</fullName>
    </submittedName>
</protein>
<feature type="domain" description="DJ-1/PfpI" evidence="2">
    <location>
        <begin position="8"/>
        <end position="176"/>
    </location>
</feature>
<dbReference type="EMBL" id="BAAAGA010000007">
    <property type="protein sequence ID" value="GAA0629193.1"/>
    <property type="molecule type" value="Genomic_DNA"/>
</dbReference>
<evidence type="ECO:0000313" key="4">
    <source>
        <dbReference type="Proteomes" id="UP001501352"/>
    </source>
</evidence>
<organism evidence="3 4">
    <name type="scientific">Brevundimonas kwangchunensis</name>
    <dbReference type="NCBI Taxonomy" id="322163"/>
    <lineage>
        <taxon>Bacteria</taxon>
        <taxon>Pseudomonadati</taxon>
        <taxon>Pseudomonadota</taxon>
        <taxon>Alphaproteobacteria</taxon>
        <taxon>Caulobacterales</taxon>
        <taxon>Caulobacteraceae</taxon>
        <taxon>Brevundimonas</taxon>
    </lineage>
</organism>
<evidence type="ECO:0000256" key="1">
    <source>
        <dbReference type="ARBA" id="ARBA00008542"/>
    </source>
</evidence>
<comment type="similarity">
    <text evidence="1">Belongs to the peptidase C56 family.</text>
</comment>
<keyword evidence="4" id="KW-1185">Reference proteome</keyword>
<reference evidence="3 4" key="1">
    <citation type="journal article" date="2019" name="Int. J. Syst. Evol. Microbiol.">
        <title>The Global Catalogue of Microorganisms (GCM) 10K type strain sequencing project: providing services to taxonomists for standard genome sequencing and annotation.</title>
        <authorList>
            <consortium name="The Broad Institute Genomics Platform"/>
            <consortium name="The Broad Institute Genome Sequencing Center for Infectious Disease"/>
            <person name="Wu L."/>
            <person name="Ma J."/>
        </authorList>
    </citation>
    <scope>NUCLEOTIDE SEQUENCE [LARGE SCALE GENOMIC DNA]</scope>
    <source>
        <strain evidence="3 4">JCM 12928</strain>
    </source>
</reference>
<evidence type="ECO:0000259" key="2">
    <source>
        <dbReference type="Pfam" id="PF01965"/>
    </source>
</evidence>
<dbReference type="Gene3D" id="3.40.50.880">
    <property type="match status" value="1"/>
</dbReference>
<name>A0ABN1H593_9CAUL</name>
<dbReference type="SUPFAM" id="SSF52317">
    <property type="entry name" value="Class I glutamine amidotransferase-like"/>
    <property type="match status" value="1"/>
</dbReference>
<keyword evidence="3" id="KW-0315">Glutamine amidotransferase</keyword>
<dbReference type="PANTHER" id="PTHR42733">
    <property type="entry name" value="DJ-1 PROTEIN"/>
    <property type="match status" value="1"/>
</dbReference>
<dbReference type="Proteomes" id="UP001501352">
    <property type="component" value="Unassembled WGS sequence"/>
</dbReference>
<dbReference type="InterPro" id="IPR002818">
    <property type="entry name" value="DJ-1/PfpI"/>
</dbReference>
<dbReference type="InterPro" id="IPR006286">
    <property type="entry name" value="C56_PfpI-like"/>
</dbReference>
<dbReference type="RefSeq" id="WP_343794645.1">
    <property type="nucleotide sequence ID" value="NZ_BAAAGA010000007.1"/>
</dbReference>
<comment type="caution">
    <text evidence="3">The sequence shown here is derived from an EMBL/GenBank/DDBJ whole genome shotgun (WGS) entry which is preliminary data.</text>
</comment>
<proteinExistence type="inferred from homology"/>
<sequence>MTARLEGKTIAVLATDGFEQVELDKPVEALKAAGAEVHIIAPEAGEIQGFNHHDKGDKVKVDRKLSDVSGSDYDGLVLPGGVINPDALRIEDAAISFIRKFTDASKPVAAICHGPWPLINAGAVEGRKLTSWPSLKADLTNAGAEWVDEEVVVDNGLVTSRNPDDLPAFCSKMIEEFAEGRHAA</sequence>
<evidence type="ECO:0000313" key="3">
    <source>
        <dbReference type="EMBL" id="GAA0629193.1"/>
    </source>
</evidence>
<dbReference type="CDD" id="cd03134">
    <property type="entry name" value="GATase1_PfpI_like"/>
    <property type="match status" value="1"/>
</dbReference>
<dbReference type="Pfam" id="PF01965">
    <property type="entry name" value="DJ-1_PfpI"/>
    <property type="match status" value="1"/>
</dbReference>
<dbReference type="PANTHER" id="PTHR42733:SF12">
    <property type="entry name" value="PROTEINASE"/>
    <property type="match status" value="1"/>
</dbReference>
<dbReference type="PROSITE" id="PS51276">
    <property type="entry name" value="PEPTIDASE_C56_PFPI"/>
    <property type="match status" value="1"/>
</dbReference>
<accession>A0ABN1H593</accession>